<name>V8G9N4_9BURK</name>
<dbReference type="Proteomes" id="UP000018766">
    <property type="component" value="Unassembled WGS sequence"/>
</dbReference>
<protein>
    <submittedName>
        <fullName evidence="1">Uncharacterized protein</fullName>
    </submittedName>
</protein>
<sequence length="163" mass="18102">MEFDVPGPVIWMVPPDKYPELAWDMAIAGEMDEEAMAQFAARHDLAVEQVHHLLTKEGFTRALTEAKAFIATHGHDKGFKVRARYYAERLADEMYQIARKSSTDPALRLKVFESLTRLAGMEPSSEKKEAVVSSGHGVTINIGAGIRGISIADNTVMIDNERN</sequence>
<organism evidence="1 2">
    <name type="scientific">Pelistega indica</name>
    <dbReference type="NCBI Taxonomy" id="1414851"/>
    <lineage>
        <taxon>Bacteria</taxon>
        <taxon>Pseudomonadati</taxon>
        <taxon>Pseudomonadota</taxon>
        <taxon>Betaproteobacteria</taxon>
        <taxon>Burkholderiales</taxon>
        <taxon>Alcaligenaceae</taxon>
        <taxon>Pelistega</taxon>
    </lineage>
</organism>
<dbReference type="EMBL" id="AYSV01000016">
    <property type="protein sequence ID" value="ETD72821.1"/>
    <property type="molecule type" value="Genomic_DNA"/>
</dbReference>
<gene>
    <name evidence="1" type="ORF">V757_01925</name>
</gene>
<reference evidence="1 2" key="1">
    <citation type="submission" date="2013-11" db="EMBL/GenBank/DDBJ databases">
        <title>Genomic analysis of Pelistega sp. HM-7.</title>
        <authorList>
            <person name="Kumbhare S.V."/>
            <person name="Shetty S.A."/>
            <person name="Sharma O."/>
            <person name="Dhotre D.P."/>
        </authorList>
    </citation>
    <scope>NUCLEOTIDE SEQUENCE [LARGE SCALE GENOMIC DNA]</scope>
    <source>
        <strain evidence="1 2">HM-7</strain>
    </source>
</reference>
<evidence type="ECO:0000313" key="1">
    <source>
        <dbReference type="EMBL" id="ETD72821.1"/>
    </source>
</evidence>
<proteinExistence type="predicted"/>
<dbReference type="PATRIC" id="fig|1414851.3.peg.406"/>
<dbReference type="AlphaFoldDB" id="V8G9N4"/>
<accession>V8G9N4</accession>
<comment type="caution">
    <text evidence="1">The sequence shown here is derived from an EMBL/GenBank/DDBJ whole genome shotgun (WGS) entry which is preliminary data.</text>
</comment>
<evidence type="ECO:0000313" key="2">
    <source>
        <dbReference type="Proteomes" id="UP000018766"/>
    </source>
</evidence>
<keyword evidence="2" id="KW-1185">Reference proteome</keyword>
<dbReference type="RefSeq" id="WP_023949324.1">
    <property type="nucleotide sequence ID" value="NZ_AYSV01000016.1"/>
</dbReference>